<keyword evidence="5 7" id="KW-0472">Membrane</keyword>
<feature type="disulfide bond" evidence="6">
    <location>
        <begin position="167"/>
        <end position="183"/>
    </location>
</feature>
<keyword evidence="6" id="KW-1015">Disulfide bond</keyword>
<dbReference type="PRINTS" id="PR00259">
    <property type="entry name" value="TMFOUR"/>
</dbReference>
<dbReference type="PIRSF" id="PIRSF002419">
    <property type="entry name" value="Tetraspanin"/>
    <property type="match status" value="1"/>
</dbReference>
<dbReference type="SUPFAM" id="SSF48652">
    <property type="entry name" value="Tetraspanin"/>
    <property type="match status" value="1"/>
</dbReference>
<feature type="transmembrane region" description="Helical" evidence="7">
    <location>
        <begin position="7"/>
        <end position="37"/>
    </location>
</feature>
<keyword evidence="4 7" id="KW-1133">Transmembrane helix</keyword>
<feature type="disulfide bond" evidence="6">
    <location>
        <begin position="166"/>
        <end position="195"/>
    </location>
</feature>
<keyword evidence="3 7" id="KW-0812">Transmembrane</keyword>
<evidence type="ECO:0000256" key="4">
    <source>
        <dbReference type="ARBA" id="ARBA00022989"/>
    </source>
</evidence>
<evidence type="ECO:0000256" key="3">
    <source>
        <dbReference type="ARBA" id="ARBA00022692"/>
    </source>
</evidence>
<feature type="transmembrane region" description="Helical" evidence="7">
    <location>
        <begin position="100"/>
        <end position="122"/>
    </location>
</feature>
<gene>
    <name evidence="8" type="ORF">A3Q56_06330</name>
</gene>
<dbReference type="PANTHER" id="PTHR19282">
    <property type="entry name" value="TETRASPANIN"/>
    <property type="match status" value="1"/>
</dbReference>
<dbReference type="Gene3D" id="1.10.1450.10">
    <property type="entry name" value="Tetraspanin"/>
    <property type="match status" value="1"/>
</dbReference>
<keyword evidence="9" id="KW-1185">Reference proteome</keyword>
<feature type="transmembrane region" description="Helical" evidence="7">
    <location>
        <begin position="70"/>
        <end position="93"/>
    </location>
</feature>
<dbReference type="InterPro" id="IPR008952">
    <property type="entry name" value="Tetraspanin_EC2_sf"/>
</dbReference>
<proteinExistence type="inferred from homology"/>
<dbReference type="GO" id="GO:0005886">
    <property type="term" value="C:plasma membrane"/>
    <property type="evidence" value="ECO:0007669"/>
    <property type="project" value="TreeGrafter"/>
</dbReference>
<evidence type="ECO:0000256" key="6">
    <source>
        <dbReference type="PIRSR" id="PIRSR002419-1"/>
    </source>
</evidence>
<protein>
    <recommendedName>
        <fullName evidence="7">Tetraspanin</fullName>
    </recommendedName>
</protein>
<comment type="subcellular location">
    <subcellularLocation>
        <location evidence="1 7">Membrane</location>
        <topology evidence="1 7">Multi-pass membrane protein</topology>
    </subcellularLocation>
</comment>
<evidence type="ECO:0000256" key="7">
    <source>
        <dbReference type="RuleBase" id="RU361218"/>
    </source>
</evidence>
<dbReference type="PANTHER" id="PTHR19282:SF544">
    <property type="entry name" value="TETRASPANIN"/>
    <property type="match status" value="1"/>
</dbReference>
<dbReference type="InterPro" id="IPR018499">
    <property type="entry name" value="Tetraspanin/Peripherin"/>
</dbReference>
<comment type="caution">
    <text evidence="8">The sequence shown here is derived from an EMBL/GenBank/DDBJ whole genome shotgun (WGS) entry which is preliminary data.</text>
</comment>
<evidence type="ECO:0000256" key="2">
    <source>
        <dbReference type="ARBA" id="ARBA00006840"/>
    </source>
</evidence>
<dbReference type="EMBL" id="LWCA01001104">
    <property type="protein sequence ID" value="OAF65905.1"/>
    <property type="molecule type" value="Genomic_DNA"/>
</dbReference>
<dbReference type="InterPro" id="IPR000301">
    <property type="entry name" value="Tetraspanin_animals"/>
</dbReference>
<dbReference type="AlphaFoldDB" id="A0A177AV88"/>
<name>A0A177AV88_9BILA</name>
<evidence type="ECO:0000313" key="9">
    <source>
        <dbReference type="Proteomes" id="UP000078046"/>
    </source>
</evidence>
<feature type="transmembrane region" description="Helical" evidence="7">
    <location>
        <begin position="209"/>
        <end position="233"/>
    </location>
</feature>
<accession>A0A177AV88</accession>
<evidence type="ECO:0000256" key="1">
    <source>
        <dbReference type="ARBA" id="ARBA00004141"/>
    </source>
</evidence>
<dbReference type="Pfam" id="PF00335">
    <property type="entry name" value="Tetraspanin"/>
    <property type="match status" value="1"/>
</dbReference>
<evidence type="ECO:0000313" key="8">
    <source>
        <dbReference type="EMBL" id="OAF65905.1"/>
    </source>
</evidence>
<evidence type="ECO:0000256" key="5">
    <source>
        <dbReference type="ARBA" id="ARBA00023136"/>
    </source>
</evidence>
<sequence>MSQGKGIAGALIICLSIVINVVLAIISICLLTIGIILKYGLEKMLIDYAEAKYNEKFEYDLDLSNLINPYSIILIIVGSILLGLSIFGFIGICFKKKILLLLYIIMNVLFFALQIIVLIVYLKFTSTIKENVEKKLIVMTKENYSIKNNKSLFVVTWNIVMEKKNCCGVSGYKDFIKIPPICCIKPVPCKYKQGCFDGIIDEAMPYKNIIFGILIAFIVIEALIIAYCMYLIIRKEE</sequence>
<comment type="similarity">
    <text evidence="2 7">Belongs to the tetraspanin (TM4SF) family.</text>
</comment>
<reference evidence="8 9" key="1">
    <citation type="submission" date="2016-04" db="EMBL/GenBank/DDBJ databases">
        <title>The genome of Intoshia linei affirms orthonectids as highly simplified spiralians.</title>
        <authorList>
            <person name="Mikhailov K.V."/>
            <person name="Slusarev G.S."/>
            <person name="Nikitin M.A."/>
            <person name="Logacheva M.D."/>
            <person name="Penin A."/>
            <person name="Aleoshin V."/>
            <person name="Panchin Y.V."/>
        </authorList>
    </citation>
    <scope>NUCLEOTIDE SEQUENCE [LARGE SCALE GENOMIC DNA]</scope>
    <source>
        <strain evidence="8">Intl2013</strain>
        <tissue evidence="8">Whole animal</tissue>
    </source>
</reference>
<dbReference type="Proteomes" id="UP000078046">
    <property type="component" value="Unassembled WGS sequence"/>
</dbReference>
<organism evidence="8 9">
    <name type="scientific">Intoshia linei</name>
    <dbReference type="NCBI Taxonomy" id="1819745"/>
    <lineage>
        <taxon>Eukaryota</taxon>
        <taxon>Metazoa</taxon>
        <taxon>Spiralia</taxon>
        <taxon>Lophotrochozoa</taxon>
        <taxon>Mesozoa</taxon>
        <taxon>Orthonectida</taxon>
        <taxon>Rhopaluridae</taxon>
        <taxon>Intoshia</taxon>
    </lineage>
</organism>